<dbReference type="InterPro" id="IPR041413">
    <property type="entry name" value="MLTR_LBD"/>
</dbReference>
<dbReference type="Proteomes" id="UP000199497">
    <property type="component" value="Unassembled WGS sequence"/>
</dbReference>
<evidence type="ECO:0000313" key="3">
    <source>
        <dbReference type="Proteomes" id="UP000199497"/>
    </source>
</evidence>
<feature type="domain" description="MmyB-like transcription regulator ligand binding" evidence="1">
    <location>
        <begin position="115"/>
        <end position="275"/>
    </location>
</feature>
<dbReference type="PANTHER" id="PTHR35010:SF2">
    <property type="entry name" value="BLL4672 PROTEIN"/>
    <property type="match status" value="1"/>
</dbReference>
<dbReference type="Pfam" id="PF17765">
    <property type="entry name" value="MLTR_LBD"/>
    <property type="match status" value="1"/>
</dbReference>
<sequence>MPRVVHQDVQLVEFPRGACDTRVVGDVDRRHRDVTTDLLGGRESPCGVSRTEVDPSPAVTKRRAISLPMPLLAPATSAVESFMASSVRLGAAERVHLFRTAGVSPEPPLRPPHRVGQRVERMPRRMPDVAAVVTDAHYDVVAFTPLADVLLGDLRREPNPIRRHFPGGEIRETSGGEEFAWIAVSRLRGSLARYPLDESLDALVSELRTESREFERAWHTALVRVPSHRRRTITHPRAGPLRLNCDVMPLPEDDQQLVFVTADRGSFEERALHRLRE</sequence>
<accession>A0A1H0TP80</accession>
<name>A0A1H0TP80_9ACTN</name>
<evidence type="ECO:0000259" key="1">
    <source>
        <dbReference type="Pfam" id="PF17765"/>
    </source>
</evidence>
<dbReference type="AlphaFoldDB" id="A0A1H0TP80"/>
<protein>
    <recommendedName>
        <fullName evidence="1">MmyB-like transcription regulator ligand binding domain-containing protein</fullName>
    </recommendedName>
</protein>
<gene>
    <name evidence="2" type="ORF">SAMN04487905_105189</name>
</gene>
<dbReference type="Gene3D" id="3.30.450.180">
    <property type="match status" value="1"/>
</dbReference>
<evidence type="ECO:0000313" key="2">
    <source>
        <dbReference type="EMBL" id="SDP55641.1"/>
    </source>
</evidence>
<dbReference type="PANTHER" id="PTHR35010">
    <property type="entry name" value="BLL4672 PROTEIN-RELATED"/>
    <property type="match status" value="1"/>
</dbReference>
<dbReference type="STRING" id="405564.SAMN04487905_105189"/>
<proteinExistence type="predicted"/>
<organism evidence="2 3">
    <name type="scientific">Actinopolyspora xinjiangensis</name>
    <dbReference type="NCBI Taxonomy" id="405564"/>
    <lineage>
        <taxon>Bacteria</taxon>
        <taxon>Bacillati</taxon>
        <taxon>Actinomycetota</taxon>
        <taxon>Actinomycetes</taxon>
        <taxon>Actinopolysporales</taxon>
        <taxon>Actinopolysporaceae</taxon>
        <taxon>Actinopolyspora</taxon>
    </lineage>
</organism>
<reference evidence="3" key="1">
    <citation type="submission" date="2016-10" db="EMBL/GenBank/DDBJ databases">
        <authorList>
            <person name="Varghese N."/>
            <person name="Submissions S."/>
        </authorList>
    </citation>
    <scope>NUCLEOTIDE SEQUENCE [LARGE SCALE GENOMIC DNA]</scope>
    <source>
        <strain evidence="3">DSM 46732</strain>
    </source>
</reference>
<keyword evidence="3" id="KW-1185">Reference proteome</keyword>
<dbReference type="EMBL" id="FNJR01000005">
    <property type="protein sequence ID" value="SDP55641.1"/>
    <property type="molecule type" value="Genomic_DNA"/>
</dbReference>